<dbReference type="PROSITE" id="PS00608">
    <property type="entry name" value="GLYCOSYL_HYDROL_F2_2"/>
    <property type="match status" value="1"/>
</dbReference>
<dbReference type="InterPro" id="IPR006101">
    <property type="entry name" value="Glyco_hydro_2"/>
</dbReference>
<keyword evidence="11" id="KW-1185">Reference proteome</keyword>
<accession>A0A1H0YW42</accession>
<evidence type="ECO:0000256" key="7">
    <source>
        <dbReference type="ARBA" id="ARBA00032230"/>
    </source>
</evidence>
<dbReference type="InterPro" id="IPR050347">
    <property type="entry name" value="Bact_Beta-galactosidase"/>
</dbReference>
<dbReference type="PANTHER" id="PTHR46323">
    <property type="entry name" value="BETA-GALACTOSIDASE"/>
    <property type="match status" value="1"/>
</dbReference>
<dbReference type="PRINTS" id="PR00132">
    <property type="entry name" value="GLHYDRLASE2"/>
</dbReference>
<proteinExistence type="inferred from homology"/>
<dbReference type="Pfam" id="PF08305">
    <property type="entry name" value="NPCBM"/>
    <property type="match status" value="1"/>
</dbReference>
<dbReference type="Pfam" id="PF16353">
    <property type="entry name" value="LacZ_4"/>
    <property type="match status" value="1"/>
</dbReference>
<dbReference type="EC" id="3.2.1.23" evidence="3"/>
<sequence length="1000" mass="112643">MKQPPWVFSNNKEVLEEPLKTAVDFNGKTKLSVKKEQLIENPKKWSAEQPNLYTLVLALKDKNGNITETTSTKVGFREFKVKDGQMKLNGKPITFKGVNRHEMDPVDGRTVSRERMIQDIKLMKKHNINAVRTSHYPNQAEWYDLADEYGLYIIDEANLESHGIRWQLPKSDPQWLPASLDRMESMVERDKNHPSVLIWSLGNEAGTGTTFKHMAELARELDPTRIIHYEGDDRWADMESVMYPSVSSVDDYGKSGNEKPFLLIEYAHAMGNSVGNLNQYWDVIDSYNNLQGGFIWDWVNQTLLEPIPGKDKGFYHAYGGDWGDNPNDDNFMANGLVSADRTVQPELKEVKKVYQEIEVHAVDVKNGVIELKNEFLFTNLNAFDAHWELKRDGKVIQEGKINELNVNPLSTEEITVPMEKPTLEAGAEYFLDVSFTLKEDTKWASKGHEIAYEQFEVQYDVPNVQPEEISGMPEINVENGDSVISVDGTDFKLNFNKAKGTITSFTYKKTELIKSGPVPDYWRAPLDNDKGYGMPSISGTWRDAGENRTVTDVEVTNYGENAVRINVIGTLPTTNESKFQTAYIVYGTGEVVVKSTLEAGESLPEIPAIGMELTIPEEFEQMDWYGRGPESNYWDRKTGYPVGVYSSTVDDQFFPYVEPQETGNKTDVRWVTFTNKKGIGLMATGLPLMEVNALHYTEEDLESSAHPYELEKQEDIFVTLNYHQMGLGGDNSWGARPHPEFTLDTDKTYAYSYRLQPISKNDSPMELSKRVVTDDLVKNIKINGESLANFNTEINKYSISYLKGTIDEVPQVDVIPTGDNVTVDITPAEGLPGKTVVEVTSNNGLLSAKYEINFEIVDELYLSDTEWKSATVGWRSIQMDKSIEGNPLRLWDGSSEVTYDKGIGTHAHSEIVYDLEGKGYARFQSFVGVDQEIGGGSIAFEAWLDGELVYESGIMYNNTPAKKVDLDITGKKKLKLVVTDAGDGNAEDHGNWAEAKFTVE</sequence>
<protein>
    <recommendedName>
        <fullName evidence="4">Beta-galactosidase</fullName>
        <ecNumber evidence="3">3.2.1.23</ecNumber>
    </recommendedName>
    <alternativeName>
        <fullName evidence="7">Lactase</fullName>
    </alternativeName>
</protein>
<evidence type="ECO:0000256" key="4">
    <source>
        <dbReference type="ARBA" id="ARBA00013303"/>
    </source>
</evidence>
<dbReference type="GO" id="GO:0004565">
    <property type="term" value="F:beta-galactosidase activity"/>
    <property type="evidence" value="ECO:0007669"/>
    <property type="project" value="UniProtKB-EC"/>
</dbReference>
<dbReference type="PROSITE" id="PS00719">
    <property type="entry name" value="GLYCOSYL_HYDROL_F2_1"/>
    <property type="match status" value="1"/>
</dbReference>
<keyword evidence="5" id="KW-0378">Hydrolase</keyword>
<dbReference type="Gene3D" id="2.70.98.10">
    <property type="match status" value="1"/>
</dbReference>
<gene>
    <name evidence="10" type="ORF">SAMN05216231_0872</name>
</gene>
<dbReference type="Gene3D" id="3.20.20.80">
    <property type="entry name" value="Glycosidases"/>
    <property type="match status" value="1"/>
</dbReference>
<dbReference type="SUPFAM" id="SSF74650">
    <property type="entry name" value="Galactose mutarotase-like"/>
    <property type="match status" value="1"/>
</dbReference>
<keyword evidence="6" id="KW-0326">Glycosidase</keyword>
<dbReference type="InterPro" id="IPR014718">
    <property type="entry name" value="GH-type_carb-bd"/>
</dbReference>
<organism evidence="10 11">
    <name type="scientific">Virgibacillus salinus</name>
    <dbReference type="NCBI Taxonomy" id="553311"/>
    <lineage>
        <taxon>Bacteria</taxon>
        <taxon>Bacillati</taxon>
        <taxon>Bacillota</taxon>
        <taxon>Bacilli</taxon>
        <taxon>Bacillales</taxon>
        <taxon>Bacillaceae</taxon>
        <taxon>Virgibacillus</taxon>
    </lineage>
</organism>
<dbReference type="SUPFAM" id="SSF49785">
    <property type="entry name" value="Galactose-binding domain-like"/>
    <property type="match status" value="1"/>
</dbReference>
<dbReference type="STRING" id="553311.SAMN05216231_0872"/>
<dbReference type="PANTHER" id="PTHR46323:SF2">
    <property type="entry name" value="BETA-GALACTOSIDASE"/>
    <property type="match status" value="1"/>
</dbReference>
<comment type="similarity">
    <text evidence="2">Belongs to the glycosyl hydrolase 2 family.</text>
</comment>
<dbReference type="InterPro" id="IPR008979">
    <property type="entry name" value="Galactose-bd-like_sf"/>
</dbReference>
<dbReference type="RefSeq" id="WP_092491717.1">
    <property type="nucleotide sequence ID" value="NZ_FNKD01000001.1"/>
</dbReference>
<dbReference type="InterPro" id="IPR017853">
    <property type="entry name" value="GH"/>
</dbReference>
<dbReference type="Gene3D" id="2.60.40.10">
    <property type="entry name" value="Immunoglobulins"/>
    <property type="match status" value="2"/>
</dbReference>
<dbReference type="InterPro" id="IPR013222">
    <property type="entry name" value="Glyco_hyd_98_carb-bd"/>
</dbReference>
<name>A0A1H0YW42_9BACI</name>
<dbReference type="Proteomes" id="UP000199444">
    <property type="component" value="Unassembled WGS sequence"/>
</dbReference>
<reference evidence="10 11" key="1">
    <citation type="submission" date="2016-10" db="EMBL/GenBank/DDBJ databases">
        <authorList>
            <person name="de Groot N.N."/>
        </authorList>
    </citation>
    <scope>NUCLEOTIDE SEQUENCE [LARGE SCALE GENOMIC DNA]</scope>
    <source>
        <strain evidence="10 11">CGMCC 1.10449</strain>
    </source>
</reference>
<dbReference type="InterPro" id="IPR023230">
    <property type="entry name" value="Glyco_hydro_2_CS"/>
</dbReference>
<evidence type="ECO:0000313" key="11">
    <source>
        <dbReference type="Proteomes" id="UP000199444"/>
    </source>
</evidence>
<dbReference type="AlphaFoldDB" id="A0A1H0YW42"/>
<dbReference type="Pfam" id="PF00703">
    <property type="entry name" value="Glyco_hydro_2"/>
    <property type="match status" value="1"/>
</dbReference>
<dbReference type="InterPro" id="IPR013783">
    <property type="entry name" value="Ig-like_fold"/>
</dbReference>
<dbReference type="SMART" id="SM01038">
    <property type="entry name" value="Bgal_small_N"/>
    <property type="match status" value="1"/>
</dbReference>
<dbReference type="SUPFAM" id="SSF49303">
    <property type="entry name" value="beta-Galactosidase/glucuronidase domain"/>
    <property type="match status" value="2"/>
</dbReference>
<evidence type="ECO:0000313" key="10">
    <source>
        <dbReference type="EMBL" id="SDQ19066.1"/>
    </source>
</evidence>
<evidence type="ECO:0000259" key="8">
    <source>
        <dbReference type="SMART" id="SM00776"/>
    </source>
</evidence>
<dbReference type="GO" id="GO:0009341">
    <property type="term" value="C:beta-galactosidase complex"/>
    <property type="evidence" value="ECO:0007669"/>
    <property type="project" value="InterPro"/>
</dbReference>
<feature type="domain" description="Beta galactosidase small chain/" evidence="9">
    <location>
        <begin position="485"/>
        <end position="756"/>
    </location>
</feature>
<dbReference type="InterPro" id="IPR006102">
    <property type="entry name" value="Ig-like_GH2"/>
</dbReference>
<dbReference type="InterPro" id="IPR023232">
    <property type="entry name" value="Glyco_hydro_2_AS"/>
</dbReference>
<dbReference type="Pfam" id="PF02836">
    <property type="entry name" value="Glyco_hydro_2_C"/>
    <property type="match status" value="1"/>
</dbReference>
<evidence type="ECO:0000256" key="5">
    <source>
        <dbReference type="ARBA" id="ARBA00022801"/>
    </source>
</evidence>
<dbReference type="InterPro" id="IPR038637">
    <property type="entry name" value="NPCBM_sf"/>
</dbReference>
<evidence type="ECO:0000256" key="1">
    <source>
        <dbReference type="ARBA" id="ARBA00001412"/>
    </source>
</evidence>
<dbReference type="GO" id="GO:0005990">
    <property type="term" value="P:lactose catabolic process"/>
    <property type="evidence" value="ECO:0007669"/>
    <property type="project" value="TreeGrafter"/>
</dbReference>
<dbReference type="SMART" id="SM00776">
    <property type="entry name" value="NPCBM"/>
    <property type="match status" value="1"/>
</dbReference>
<dbReference type="InterPro" id="IPR006103">
    <property type="entry name" value="Glyco_hydro_2_cat"/>
</dbReference>
<dbReference type="InterPro" id="IPR036156">
    <property type="entry name" value="Beta-gal/glucu_dom_sf"/>
</dbReference>
<evidence type="ECO:0000256" key="3">
    <source>
        <dbReference type="ARBA" id="ARBA00012756"/>
    </source>
</evidence>
<dbReference type="GO" id="GO:0030246">
    <property type="term" value="F:carbohydrate binding"/>
    <property type="evidence" value="ECO:0007669"/>
    <property type="project" value="InterPro"/>
</dbReference>
<dbReference type="EMBL" id="FNKD01000001">
    <property type="protein sequence ID" value="SDQ19066.1"/>
    <property type="molecule type" value="Genomic_DNA"/>
</dbReference>
<evidence type="ECO:0000259" key="9">
    <source>
        <dbReference type="SMART" id="SM01038"/>
    </source>
</evidence>
<evidence type="ECO:0000256" key="2">
    <source>
        <dbReference type="ARBA" id="ARBA00007401"/>
    </source>
</evidence>
<dbReference type="InterPro" id="IPR011013">
    <property type="entry name" value="Gal_mutarotase_sf_dom"/>
</dbReference>
<feature type="domain" description="Glycosyl hydrolase family 98 putative carbohydrate-binding module" evidence="8">
    <location>
        <begin position="856"/>
        <end position="999"/>
    </location>
</feature>
<dbReference type="InterPro" id="IPR032312">
    <property type="entry name" value="LacZ_4"/>
</dbReference>
<dbReference type="InterPro" id="IPR004199">
    <property type="entry name" value="B-gal_small/dom_5"/>
</dbReference>
<dbReference type="Gene3D" id="2.60.120.1060">
    <property type="entry name" value="NPCBM/NEW2 domain"/>
    <property type="match status" value="1"/>
</dbReference>
<dbReference type="SUPFAM" id="SSF51445">
    <property type="entry name" value="(Trans)glycosidases"/>
    <property type="match status" value="1"/>
</dbReference>
<comment type="catalytic activity">
    <reaction evidence="1">
        <text>Hydrolysis of terminal non-reducing beta-D-galactose residues in beta-D-galactosides.</text>
        <dbReference type="EC" id="3.2.1.23"/>
    </reaction>
</comment>
<dbReference type="Pfam" id="PF02929">
    <property type="entry name" value="Bgal_small_N"/>
    <property type="match status" value="1"/>
</dbReference>
<evidence type="ECO:0000256" key="6">
    <source>
        <dbReference type="ARBA" id="ARBA00023295"/>
    </source>
</evidence>